<dbReference type="Proteomes" id="UP001626550">
    <property type="component" value="Unassembled WGS sequence"/>
</dbReference>
<keyword evidence="4" id="KW-1133">Transmembrane helix</keyword>
<accession>A0ABD2PVA0</accession>
<dbReference type="InterPro" id="IPR000595">
    <property type="entry name" value="cNMP-bd_dom"/>
</dbReference>
<keyword evidence="2" id="KW-0813">Transport</keyword>
<evidence type="ECO:0000259" key="9">
    <source>
        <dbReference type="PROSITE" id="PS50042"/>
    </source>
</evidence>
<reference evidence="10 11" key="1">
    <citation type="submission" date="2024-11" db="EMBL/GenBank/DDBJ databases">
        <title>Adaptive evolution of stress response genes in parasites aligns with host niche diversity.</title>
        <authorList>
            <person name="Hahn C."/>
            <person name="Resl P."/>
        </authorList>
    </citation>
    <scope>NUCLEOTIDE SEQUENCE [LARGE SCALE GENOMIC DNA]</scope>
    <source>
        <strain evidence="10">EGGRZ-B1_66</strain>
        <tissue evidence="10">Body</tissue>
    </source>
</reference>
<keyword evidence="11" id="KW-1185">Reference proteome</keyword>
<protein>
    <recommendedName>
        <fullName evidence="9">Cyclic nucleotide-binding domain-containing protein</fullName>
    </recommendedName>
</protein>
<dbReference type="Pfam" id="PF00027">
    <property type="entry name" value="cNMP_binding"/>
    <property type="match status" value="1"/>
</dbReference>
<dbReference type="Gene3D" id="2.60.120.10">
    <property type="entry name" value="Jelly Rolls"/>
    <property type="match status" value="1"/>
</dbReference>
<dbReference type="PROSITE" id="PS00889">
    <property type="entry name" value="CNMP_BINDING_2"/>
    <property type="match status" value="1"/>
</dbReference>
<evidence type="ECO:0000256" key="8">
    <source>
        <dbReference type="ARBA" id="ARBA00023303"/>
    </source>
</evidence>
<keyword evidence="8" id="KW-0407">Ion channel</keyword>
<evidence type="ECO:0000313" key="10">
    <source>
        <dbReference type="EMBL" id="KAL3310692.1"/>
    </source>
</evidence>
<dbReference type="InterPro" id="IPR018488">
    <property type="entry name" value="cNMP-bd_CS"/>
</dbReference>
<dbReference type="InterPro" id="IPR014710">
    <property type="entry name" value="RmlC-like_jellyroll"/>
</dbReference>
<comment type="caution">
    <text evidence="10">The sequence shown here is derived from an EMBL/GenBank/DDBJ whole genome shotgun (WGS) entry which is preliminary data.</text>
</comment>
<evidence type="ECO:0000256" key="4">
    <source>
        <dbReference type="ARBA" id="ARBA00022989"/>
    </source>
</evidence>
<dbReference type="InterPro" id="IPR050866">
    <property type="entry name" value="CNG_cation_channel"/>
</dbReference>
<dbReference type="CDD" id="cd00038">
    <property type="entry name" value="CAP_ED"/>
    <property type="match status" value="1"/>
</dbReference>
<evidence type="ECO:0000313" key="11">
    <source>
        <dbReference type="Proteomes" id="UP001626550"/>
    </source>
</evidence>
<dbReference type="GO" id="GO:0016020">
    <property type="term" value="C:membrane"/>
    <property type="evidence" value="ECO:0007669"/>
    <property type="project" value="UniProtKB-SubCell"/>
</dbReference>
<dbReference type="AlphaFoldDB" id="A0ABD2PVA0"/>
<proteinExistence type="predicted"/>
<evidence type="ECO:0000256" key="5">
    <source>
        <dbReference type="ARBA" id="ARBA00023065"/>
    </source>
</evidence>
<evidence type="ECO:0000256" key="3">
    <source>
        <dbReference type="ARBA" id="ARBA00022692"/>
    </source>
</evidence>
<evidence type="ECO:0000256" key="7">
    <source>
        <dbReference type="ARBA" id="ARBA00023286"/>
    </source>
</evidence>
<keyword evidence="6" id="KW-0472">Membrane</keyword>
<keyword evidence="3" id="KW-0812">Transmembrane</keyword>
<dbReference type="GO" id="GO:0034220">
    <property type="term" value="P:monoatomic ion transmembrane transport"/>
    <property type="evidence" value="ECO:0007669"/>
    <property type="project" value="UniProtKB-KW"/>
</dbReference>
<keyword evidence="5" id="KW-0406">Ion transport</keyword>
<keyword evidence="7" id="KW-1071">Ligand-gated ion channel</keyword>
<evidence type="ECO:0000256" key="6">
    <source>
        <dbReference type="ARBA" id="ARBA00023136"/>
    </source>
</evidence>
<dbReference type="PROSITE" id="PS50042">
    <property type="entry name" value="CNMP_BINDING_3"/>
    <property type="match status" value="1"/>
</dbReference>
<dbReference type="PANTHER" id="PTHR45638">
    <property type="entry name" value="CYCLIC NUCLEOTIDE-GATED CATION CHANNEL SUBUNIT A"/>
    <property type="match status" value="1"/>
</dbReference>
<gene>
    <name evidence="10" type="ORF">Ciccas_010737</name>
</gene>
<dbReference type="PANTHER" id="PTHR45638:SF4">
    <property type="entry name" value="CYCLIC NUCLEOTIDE-BINDING DOMAIN-CONTAINING PROTEIN"/>
    <property type="match status" value="1"/>
</dbReference>
<dbReference type="SMART" id="SM00100">
    <property type="entry name" value="cNMP"/>
    <property type="match status" value="1"/>
</dbReference>
<feature type="domain" description="Cyclic nucleotide-binding" evidence="9">
    <location>
        <begin position="1"/>
        <end position="101"/>
    </location>
</feature>
<dbReference type="InterPro" id="IPR018490">
    <property type="entry name" value="cNMP-bd_dom_sf"/>
</dbReference>
<sequence>MTKNGCIFSPGEIGKHMYIVSRGKLHVLADDDTTVLATLKPGGYFGEISILNISELGNRRTASVQSVGYSDLYCLAKSDLCDVLKDYPDVRTKLEAVAVKRLKLMKESKLRRRSDLASQELIGTLPPMPIFTVASLFKQKSFKSNA</sequence>
<name>A0ABD2PVA0_9PLAT</name>
<comment type="subcellular location">
    <subcellularLocation>
        <location evidence="1">Membrane</location>
        <topology evidence="1">Multi-pass membrane protein</topology>
    </subcellularLocation>
</comment>
<organism evidence="10 11">
    <name type="scientific">Cichlidogyrus casuarinus</name>
    <dbReference type="NCBI Taxonomy" id="1844966"/>
    <lineage>
        <taxon>Eukaryota</taxon>
        <taxon>Metazoa</taxon>
        <taxon>Spiralia</taxon>
        <taxon>Lophotrochozoa</taxon>
        <taxon>Platyhelminthes</taxon>
        <taxon>Monogenea</taxon>
        <taxon>Monopisthocotylea</taxon>
        <taxon>Dactylogyridea</taxon>
        <taxon>Ancyrocephalidae</taxon>
        <taxon>Cichlidogyrus</taxon>
    </lineage>
</organism>
<evidence type="ECO:0000256" key="1">
    <source>
        <dbReference type="ARBA" id="ARBA00004141"/>
    </source>
</evidence>
<dbReference type="EMBL" id="JBJKFK010002720">
    <property type="protein sequence ID" value="KAL3310692.1"/>
    <property type="molecule type" value="Genomic_DNA"/>
</dbReference>
<evidence type="ECO:0000256" key="2">
    <source>
        <dbReference type="ARBA" id="ARBA00022448"/>
    </source>
</evidence>
<dbReference type="SUPFAM" id="SSF51206">
    <property type="entry name" value="cAMP-binding domain-like"/>
    <property type="match status" value="1"/>
</dbReference>